<keyword evidence="1" id="KW-0732">Signal</keyword>
<feature type="chain" id="PRO_5019461798" evidence="1">
    <location>
        <begin position="26"/>
        <end position="172"/>
    </location>
</feature>
<comment type="caution">
    <text evidence="2">The sequence shown here is derived from an EMBL/GenBank/DDBJ whole genome shotgun (WGS) entry which is preliminary data.</text>
</comment>
<organism evidence="2 3">
    <name type="scientific">Panaeolus cyanescens</name>
    <dbReference type="NCBI Taxonomy" id="181874"/>
    <lineage>
        <taxon>Eukaryota</taxon>
        <taxon>Fungi</taxon>
        <taxon>Dikarya</taxon>
        <taxon>Basidiomycota</taxon>
        <taxon>Agaricomycotina</taxon>
        <taxon>Agaricomycetes</taxon>
        <taxon>Agaricomycetidae</taxon>
        <taxon>Agaricales</taxon>
        <taxon>Agaricineae</taxon>
        <taxon>Galeropsidaceae</taxon>
        <taxon>Panaeolus</taxon>
    </lineage>
</organism>
<gene>
    <name evidence="2" type="ORF">CVT24_008113</name>
</gene>
<proteinExistence type="predicted"/>
<keyword evidence="3" id="KW-1185">Reference proteome</keyword>
<protein>
    <submittedName>
        <fullName evidence="2">Uncharacterized protein</fullName>
    </submittedName>
</protein>
<reference evidence="2 3" key="1">
    <citation type="journal article" date="2018" name="Evol. Lett.">
        <title>Horizontal gene cluster transfer increased hallucinogenic mushroom diversity.</title>
        <authorList>
            <person name="Reynolds H.T."/>
            <person name="Vijayakumar V."/>
            <person name="Gluck-Thaler E."/>
            <person name="Korotkin H.B."/>
            <person name="Matheny P.B."/>
            <person name="Slot J.C."/>
        </authorList>
    </citation>
    <scope>NUCLEOTIDE SEQUENCE [LARGE SCALE GENOMIC DNA]</scope>
    <source>
        <strain evidence="2 3">2629</strain>
    </source>
</reference>
<name>A0A409YLH7_9AGAR</name>
<accession>A0A409YLH7</accession>
<dbReference type="AlphaFoldDB" id="A0A409YLH7"/>
<evidence type="ECO:0000256" key="1">
    <source>
        <dbReference type="SAM" id="SignalP"/>
    </source>
</evidence>
<sequence length="172" mass="18959">MRQSLAKLSVLLTLLAVSFSSSANARSQIPPDDIDALIARAVTYNIDPRTLTATDNTASNAIIKRKVDDFWLSAREVAIVLLGHQSQARKSHNRVDTRQNLSSDVQDLTIREPSSGWVGVSSLAAFFAELYVKGANAQWERQVEAVKLCLREFEGRGVAMGLSMTCNRLHET</sequence>
<evidence type="ECO:0000313" key="2">
    <source>
        <dbReference type="EMBL" id="PPR03927.1"/>
    </source>
</evidence>
<feature type="signal peptide" evidence="1">
    <location>
        <begin position="1"/>
        <end position="25"/>
    </location>
</feature>
<dbReference type="Proteomes" id="UP000284842">
    <property type="component" value="Unassembled WGS sequence"/>
</dbReference>
<dbReference type="InParanoid" id="A0A409YLH7"/>
<dbReference type="EMBL" id="NHTK01001006">
    <property type="protein sequence ID" value="PPR03927.1"/>
    <property type="molecule type" value="Genomic_DNA"/>
</dbReference>
<evidence type="ECO:0000313" key="3">
    <source>
        <dbReference type="Proteomes" id="UP000284842"/>
    </source>
</evidence>